<dbReference type="GO" id="GO:0000214">
    <property type="term" value="C:tRNA-intron endonuclease complex"/>
    <property type="evidence" value="ECO:0007669"/>
    <property type="project" value="TreeGrafter"/>
</dbReference>
<gene>
    <name evidence="1" type="ORF">IWW36_005979</name>
</gene>
<dbReference type="PANTHER" id="PTHR21027">
    <property type="entry name" value="TRNA-SPLICING ENDONUCLEASE SUBUNIT SEN54"/>
    <property type="match status" value="1"/>
</dbReference>
<dbReference type="AlphaFoldDB" id="A0A9W8I2V9"/>
<name>A0A9W8I2V9_9FUNG</name>
<organism evidence="1 2">
    <name type="scientific">Coemansia brasiliensis</name>
    <dbReference type="NCBI Taxonomy" id="2650707"/>
    <lineage>
        <taxon>Eukaryota</taxon>
        <taxon>Fungi</taxon>
        <taxon>Fungi incertae sedis</taxon>
        <taxon>Zoopagomycota</taxon>
        <taxon>Kickxellomycotina</taxon>
        <taxon>Kickxellomycetes</taxon>
        <taxon>Kickxellales</taxon>
        <taxon>Kickxellaceae</taxon>
        <taxon>Coemansia</taxon>
    </lineage>
</organism>
<sequence>MNENNYLDIDDLGDLALFIDDAKAIAKIPGKVSSPSATDNEQHYIDILLDAYYQLLAFPPKKSRKSCVGTLEPGQGHVLVTKPNDPIARTAGRTVNGVIHLEPEEWLQFYERGLLTIVSQNEQINKQVSLNMYQAWSYALGTGKLDLDVYRGYAYLRRLGYISVCARSSTANDKSTDCSRQSAEHQQQQSYRLSHCPAFTYSDILSNLLCSASHTITASTNIVKSASATELASGYQIYKPNKPYKKRCPGVPQFHMAISSTLQQFPTAAQLRAITDTQHEISAIMGISELGSITFLKVKAFSVPQVPW</sequence>
<dbReference type="GO" id="GO:0000379">
    <property type="term" value="P:tRNA-type intron splice site recognition and cleavage"/>
    <property type="evidence" value="ECO:0007669"/>
    <property type="project" value="TreeGrafter"/>
</dbReference>
<dbReference type="OrthoDB" id="408683at2759"/>
<protein>
    <recommendedName>
        <fullName evidence="3">tRNA-splicing endonuclease subunit Sen54 N-terminal domain-containing protein</fullName>
    </recommendedName>
</protein>
<dbReference type="InterPro" id="IPR024337">
    <property type="entry name" value="tRNA_splic_suSen54"/>
</dbReference>
<reference evidence="1" key="1">
    <citation type="submission" date="2022-07" db="EMBL/GenBank/DDBJ databases">
        <title>Phylogenomic reconstructions and comparative analyses of Kickxellomycotina fungi.</title>
        <authorList>
            <person name="Reynolds N.K."/>
            <person name="Stajich J.E."/>
            <person name="Barry K."/>
            <person name="Grigoriev I.V."/>
            <person name="Crous P."/>
            <person name="Smith M.E."/>
        </authorList>
    </citation>
    <scope>NUCLEOTIDE SEQUENCE</scope>
    <source>
        <strain evidence="1">NRRL 1566</strain>
    </source>
</reference>
<comment type="caution">
    <text evidence="1">The sequence shown here is derived from an EMBL/GenBank/DDBJ whole genome shotgun (WGS) entry which is preliminary data.</text>
</comment>
<evidence type="ECO:0000313" key="2">
    <source>
        <dbReference type="Proteomes" id="UP001139887"/>
    </source>
</evidence>
<dbReference type="EMBL" id="JANBUW010001857">
    <property type="protein sequence ID" value="KAJ2842243.1"/>
    <property type="molecule type" value="Genomic_DNA"/>
</dbReference>
<proteinExistence type="predicted"/>
<dbReference type="PANTHER" id="PTHR21027:SF1">
    <property type="entry name" value="TRNA-SPLICING ENDONUCLEASE SUBUNIT SEN54"/>
    <property type="match status" value="1"/>
</dbReference>
<dbReference type="Proteomes" id="UP001139887">
    <property type="component" value="Unassembled WGS sequence"/>
</dbReference>
<keyword evidence="2" id="KW-1185">Reference proteome</keyword>
<accession>A0A9W8I2V9</accession>
<evidence type="ECO:0000313" key="1">
    <source>
        <dbReference type="EMBL" id="KAJ2842243.1"/>
    </source>
</evidence>
<evidence type="ECO:0008006" key="3">
    <source>
        <dbReference type="Google" id="ProtNLM"/>
    </source>
</evidence>